<dbReference type="HOGENOM" id="CLU_049968_0_0_1"/>
<reference evidence="3" key="1">
    <citation type="journal article" date="2013" name="Science">
        <title>The Amborella genome and the evolution of flowering plants.</title>
        <authorList>
            <consortium name="Amborella Genome Project"/>
        </authorList>
    </citation>
    <scope>NUCLEOTIDE SEQUENCE [LARGE SCALE GENOMIC DNA]</scope>
</reference>
<dbReference type="AlphaFoldDB" id="W1PK92"/>
<evidence type="ECO:0000313" key="2">
    <source>
        <dbReference type="EMBL" id="ERN08076.1"/>
    </source>
</evidence>
<keyword evidence="1" id="KW-0175">Coiled coil</keyword>
<protein>
    <submittedName>
        <fullName evidence="2">Uncharacterized protein</fullName>
    </submittedName>
</protein>
<organism evidence="2 3">
    <name type="scientific">Amborella trichopoda</name>
    <dbReference type="NCBI Taxonomy" id="13333"/>
    <lineage>
        <taxon>Eukaryota</taxon>
        <taxon>Viridiplantae</taxon>
        <taxon>Streptophyta</taxon>
        <taxon>Embryophyta</taxon>
        <taxon>Tracheophyta</taxon>
        <taxon>Spermatophyta</taxon>
        <taxon>Magnoliopsida</taxon>
        <taxon>Amborellales</taxon>
        <taxon>Amborellaceae</taxon>
        <taxon>Amborella</taxon>
    </lineage>
</organism>
<dbReference type="EMBL" id="KI393609">
    <property type="protein sequence ID" value="ERN08076.1"/>
    <property type="molecule type" value="Genomic_DNA"/>
</dbReference>
<dbReference type="Gramene" id="ERN08076">
    <property type="protein sequence ID" value="ERN08076"/>
    <property type="gene ID" value="AMTR_s00012p00264780"/>
</dbReference>
<feature type="coiled-coil region" evidence="1">
    <location>
        <begin position="12"/>
        <end position="208"/>
    </location>
</feature>
<dbReference type="Proteomes" id="UP000017836">
    <property type="component" value="Unassembled WGS sequence"/>
</dbReference>
<evidence type="ECO:0000313" key="3">
    <source>
        <dbReference type="Proteomes" id="UP000017836"/>
    </source>
</evidence>
<keyword evidence="3" id="KW-1185">Reference proteome</keyword>
<dbReference type="STRING" id="13333.W1PK92"/>
<feature type="coiled-coil region" evidence="1">
    <location>
        <begin position="244"/>
        <end position="271"/>
    </location>
</feature>
<dbReference type="eggNOG" id="ENOG502QSTT">
    <property type="taxonomic scope" value="Eukaryota"/>
</dbReference>
<sequence>MEDENEKLVSQLEMRDIERDRLQEHIDNLEQNEIPLLRKALNDVSVEKDAVAVGREDLLAQLRTLKRRVREAEEEQYRAEEDAASLRAELNLLQQQGERHFDSSLPSIVTMRDQIQAMEQEMAKLRLQLQQESLLRQQEQQRLAEEQVQKSALMAERQGLEEKISTLTNKASEDVEEPARKPFSLQDKERLEKQLHEMAVMVERLESSRQKLLSEIDSQSWEIERLFVENSNLSNSYMDATEVAAQWENQVKDCLKQNEELRGLLDKLRNEQAGSLYIATNEDQLGSEVEQKYVTENLRLKGELAKAQSRAEALSAEVLQLSTELKQSIQAYNNLTRLYRPILWNIENNLTKMKQESFQTAQ</sequence>
<proteinExistence type="predicted"/>
<gene>
    <name evidence="2" type="ORF">AMTR_s00012p00264780</name>
</gene>
<dbReference type="PANTHER" id="PTHR48163:SF2">
    <property type="entry name" value="EXPRESSED PROTEIN"/>
    <property type="match status" value="1"/>
</dbReference>
<feature type="coiled-coil region" evidence="1">
    <location>
        <begin position="297"/>
        <end position="324"/>
    </location>
</feature>
<evidence type="ECO:0000256" key="1">
    <source>
        <dbReference type="SAM" id="Coils"/>
    </source>
</evidence>
<accession>W1PK92</accession>
<name>W1PK92_AMBTC</name>
<dbReference type="PANTHER" id="PTHR48163">
    <property type="entry name" value="BNAC02G25670D PROTEIN"/>
    <property type="match status" value="1"/>
</dbReference>
<dbReference type="OMA" id="HEGRDNE"/>